<dbReference type="OMA" id="VECHYQL"/>
<evidence type="ECO:0000259" key="9">
    <source>
        <dbReference type="Pfam" id="PF16415"/>
    </source>
</evidence>
<dbReference type="PANTHER" id="PTHR13162:SF8">
    <property type="entry name" value="CCR4-NOT TRANSCRIPTION COMPLEX SUBUNIT 1"/>
    <property type="match status" value="1"/>
</dbReference>
<dbReference type="Pfam" id="PF25097">
    <property type="entry name" value="ARM_Cnot1"/>
    <property type="match status" value="1"/>
</dbReference>
<dbReference type="InterPro" id="IPR032191">
    <property type="entry name" value="CNOT1_CAF1_bind"/>
</dbReference>
<feature type="domain" description="CCR4-NOT transcription complex subunit 1 CAF1-binding" evidence="9">
    <location>
        <begin position="970"/>
        <end position="1102"/>
    </location>
</feature>
<dbReference type="InterPro" id="IPR055454">
    <property type="entry name" value="CNOT1-like_NOT1_connector"/>
</dbReference>
<keyword evidence="14" id="KW-1185">Reference proteome</keyword>
<feature type="domain" description="CCR4-NOT transcription complex subunit 1 TTP binding" evidence="10">
    <location>
        <begin position="591"/>
        <end position="761"/>
    </location>
</feature>
<evidence type="ECO:0000256" key="4">
    <source>
        <dbReference type="ARBA" id="ARBA00023163"/>
    </source>
</evidence>
<dbReference type="InterPro" id="IPR040398">
    <property type="entry name" value="Not1"/>
</dbReference>
<evidence type="ECO:0000259" key="8">
    <source>
        <dbReference type="Pfam" id="PF12842"/>
    </source>
</evidence>
<dbReference type="Pfam" id="PF16415">
    <property type="entry name" value="CNOT1_CAF1_bind"/>
    <property type="match status" value="1"/>
</dbReference>
<dbReference type="Pfam" id="PF16418">
    <property type="entry name" value="CNOT1_HEAT"/>
    <property type="match status" value="1"/>
</dbReference>
<dbReference type="Gramene" id="OIV89650">
    <property type="protein sequence ID" value="OIV89650"/>
    <property type="gene ID" value="TanjilG_11163"/>
</dbReference>
<evidence type="ECO:0000256" key="2">
    <source>
        <dbReference type="ARBA" id="ARBA00022491"/>
    </source>
</evidence>
<evidence type="ECO:0000256" key="5">
    <source>
        <dbReference type="ARBA" id="ARBA00023242"/>
    </source>
</evidence>
<keyword evidence="2" id="KW-0678">Repressor</keyword>
<comment type="subcellular location">
    <subcellularLocation>
        <location evidence="1">Nucleus</location>
    </subcellularLocation>
</comment>
<dbReference type="CDD" id="cd20710">
    <property type="entry name" value="NOT1_connector"/>
    <property type="match status" value="1"/>
</dbReference>
<evidence type="ECO:0000259" key="7">
    <source>
        <dbReference type="Pfam" id="PF04054"/>
    </source>
</evidence>
<feature type="domain" description="CCR4-NOT transcription complex subunit 1 HEAT repeat" evidence="11">
    <location>
        <begin position="417"/>
        <end position="563"/>
    </location>
</feature>
<keyword evidence="3" id="KW-0805">Transcription regulation</keyword>
<reference evidence="13 14" key="1">
    <citation type="journal article" date="2017" name="Plant Biotechnol. J.">
        <title>A comprehensive draft genome sequence for lupin (Lupinus angustifolius), an emerging health food: insights into plant-microbe interactions and legume evolution.</title>
        <authorList>
            <person name="Hane J.K."/>
            <person name="Ming Y."/>
            <person name="Kamphuis L.G."/>
            <person name="Nelson M.N."/>
            <person name="Garg G."/>
            <person name="Atkins C.A."/>
            <person name="Bayer P.E."/>
            <person name="Bravo A."/>
            <person name="Bringans S."/>
            <person name="Cannon S."/>
            <person name="Edwards D."/>
            <person name="Foley R."/>
            <person name="Gao L.L."/>
            <person name="Harrison M.J."/>
            <person name="Huang W."/>
            <person name="Hurgobin B."/>
            <person name="Li S."/>
            <person name="Liu C.W."/>
            <person name="McGrath A."/>
            <person name="Morahan G."/>
            <person name="Murray J."/>
            <person name="Weller J."/>
            <person name="Jian J."/>
            <person name="Singh K.B."/>
        </authorList>
    </citation>
    <scope>NUCLEOTIDE SEQUENCE [LARGE SCALE GENOMIC DNA]</scope>
    <source>
        <strain evidence="14">cv. Tanjil</strain>
        <tissue evidence="13">Whole plant</tissue>
    </source>
</reference>
<accession>A0A1J7GNI0</accession>
<name>A0A1J7GNI0_LUPAN</name>
<evidence type="ECO:0000259" key="10">
    <source>
        <dbReference type="Pfam" id="PF16417"/>
    </source>
</evidence>
<dbReference type="InterPro" id="IPR032194">
    <property type="entry name" value="CNOT1_HEAT"/>
</dbReference>
<dbReference type="GO" id="GO:0000289">
    <property type="term" value="P:nuclear-transcribed mRNA poly(A) tail shortening"/>
    <property type="evidence" value="ECO:0007669"/>
    <property type="project" value="UniProtKB-ARBA"/>
</dbReference>
<dbReference type="InterPro" id="IPR024557">
    <property type="entry name" value="CNOT1_dom_4"/>
</dbReference>
<feature type="domain" description="CCR4-NOT transcription complex subunit 1" evidence="8">
    <location>
        <begin position="1215"/>
        <end position="1352"/>
    </location>
</feature>
<organism evidence="13 14">
    <name type="scientific">Lupinus angustifolius</name>
    <name type="common">Narrow-leaved blue lupine</name>
    <dbReference type="NCBI Taxonomy" id="3871"/>
    <lineage>
        <taxon>Eukaryota</taxon>
        <taxon>Viridiplantae</taxon>
        <taxon>Streptophyta</taxon>
        <taxon>Embryophyta</taxon>
        <taxon>Tracheophyta</taxon>
        <taxon>Spermatophyta</taxon>
        <taxon>Magnoliopsida</taxon>
        <taxon>eudicotyledons</taxon>
        <taxon>Gunneridae</taxon>
        <taxon>Pentapetalae</taxon>
        <taxon>rosids</taxon>
        <taxon>fabids</taxon>
        <taxon>Fabales</taxon>
        <taxon>Fabaceae</taxon>
        <taxon>Papilionoideae</taxon>
        <taxon>50 kb inversion clade</taxon>
        <taxon>genistoids sensu lato</taxon>
        <taxon>core genistoids</taxon>
        <taxon>Genisteae</taxon>
        <taxon>Lupinus</taxon>
    </lineage>
</organism>
<dbReference type="GO" id="GO:0060090">
    <property type="term" value="F:molecular adaptor activity"/>
    <property type="evidence" value="ECO:0007669"/>
    <property type="project" value="TreeGrafter"/>
</dbReference>
<dbReference type="EMBL" id="KV862265">
    <property type="protein sequence ID" value="OIV89650.1"/>
    <property type="molecule type" value="Genomic_DNA"/>
</dbReference>
<dbReference type="FunFam" id="1.25.40.180:FF:000012">
    <property type="entry name" value="Ccr4-Not transcription complex subunit"/>
    <property type="match status" value="1"/>
</dbReference>
<dbReference type="Pfam" id="PF16417">
    <property type="entry name" value="CNOT1_TTP_bind"/>
    <property type="match status" value="1"/>
</dbReference>
<feature type="compositionally biased region" description="Polar residues" evidence="6">
    <location>
        <begin position="1470"/>
        <end position="1500"/>
    </location>
</feature>
<protein>
    <recommendedName>
        <fullName evidence="15">CCR4-Not complex component Not1 C-terminal domain-containing protein</fullName>
    </recommendedName>
</protein>
<dbReference type="GO" id="GO:0030015">
    <property type="term" value="C:CCR4-NOT core complex"/>
    <property type="evidence" value="ECO:0007669"/>
    <property type="project" value="InterPro"/>
</dbReference>
<dbReference type="GO" id="GO:0017148">
    <property type="term" value="P:negative regulation of translation"/>
    <property type="evidence" value="ECO:0007669"/>
    <property type="project" value="InterPro"/>
</dbReference>
<feature type="region of interest" description="Disordered" evidence="6">
    <location>
        <begin position="1452"/>
        <end position="1501"/>
    </location>
</feature>
<keyword evidence="4" id="KW-0804">Transcription</keyword>
<dbReference type="Gene3D" id="1.25.40.180">
    <property type="match status" value="1"/>
</dbReference>
<dbReference type="InterPro" id="IPR038535">
    <property type="entry name" value="CNOT1_TTP_bind_sf"/>
</dbReference>
<dbReference type="GO" id="GO:0000932">
    <property type="term" value="C:P-body"/>
    <property type="evidence" value="ECO:0007669"/>
    <property type="project" value="TreeGrafter"/>
</dbReference>
<evidence type="ECO:0000259" key="11">
    <source>
        <dbReference type="Pfam" id="PF16418"/>
    </source>
</evidence>
<feature type="domain" description="CCR4-NOT transcription complex subunit 1-like NOT1 connector" evidence="12">
    <location>
        <begin position="1533"/>
        <end position="1705"/>
    </location>
</feature>
<dbReference type="Proteomes" id="UP000188354">
    <property type="component" value="Unassembled WGS sequence"/>
</dbReference>
<proteinExistence type="predicted"/>
<gene>
    <name evidence="13" type="ORF">TanjilG_11163</name>
</gene>
<dbReference type="Gene3D" id="1.25.40.790">
    <property type="match status" value="2"/>
</dbReference>
<feature type="domain" description="CCR4-Not complex component Not1 C-terminal" evidence="7">
    <location>
        <begin position="1905"/>
        <end position="2155"/>
    </location>
</feature>
<dbReference type="InterPro" id="IPR032193">
    <property type="entry name" value="CNOT1_TTP_bind"/>
</dbReference>
<dbReference type="STRING" id="3871.A0A1J7GNI0"/>
<dbReference type="Pfam" id="PF12842">
    <property type="entry name" value="DUF3819"/>
    <property type="match status" value="1"/>
</dbReference>
<evidence type="ECO:0008006" key="15">
    <source>
        <dbReference type="Google" id="ProtNLM"/>
    </source>
</evidence>
<evidence type="ECO:0000256" key="1">
    <source>
        <dbReference type="ARBA" id="ARBA00004123"/>
    </source>
</evidence>
<dbReference type="PANTHER" id="PTHR13162">
    <property type="entry name" value="CCR4-NOT TRANSCRIPTION COMPLEX"/>
    <property type="match status" value="1"/>
</dbReference>
<dbReference type="FunFam" id="1.25.40.840:FF:000003">
    <property type="entry name" value="Transcription regulator"/>
    <property type="match status" value="1"/>
</dbReference>
<sequence length="2171" mass="241117">MKDMQPEQILGDVVKYLLEKPNFNAVFSESMKNVEINESFLESFCNGLKLSLMEKIAVSLSLSDSENPDARHCGKNFCTAQIEEVFANPGSLNCHDLIHDIIIFLKQSEGLSKYMDSFMQILSLVQFKDTLSFVLNPLLPDEMREAEFLRWNMELFHESGENDFDAILADIQKEMNMGEIVNELGYGCTVDVSQCKEIFSLFTPLTDNTLSKLLGSIACTHAGLEDNQSTFLTFGAALGYNLSELPPPNSWNIDVLIDTIKQLAPQTNWVQVFENRDHEGFFLPNEEAFSFLMSVYKHACKEPFPLHAICGSVWKNTEGQLSFLKFAVSAPPEVFTFAHSARQLTFIDAVNGSKFQNGHSNHAWLCLDLLDVLCQLAERGHASSVRSVFEYPLRQCPEILLLGMAHINTAYSFFQHEVCHIVFPMIVKRAGDSEMIQHLWHVNPNLVLRGVMDSQKNNIDIVTRIVDICQELKILSSVVEIIPSYYGIRLAAVSGTKEYIDLEKWLNNNLTTHKDVFFKECLKFLKDVHLTGSLDLSGKSFHQSGAVLNLYAESTATFLKVLKSHADLVTSRQLSEDLERLHIFIDSNPRLQNSGTNDSSASDGYADDIEAEANSYFHQMFSDSLSMNEMVEMLARLKESSVKREKSIFECMIANLFEEYRFFQKYPERQLKIAALLFGSVIKHQLVTHLSLGIALRYVLDALRKPADSKMFMFGSLALEQFVDRLPEWPQYCNHILQISHLRSTHLEIVGFIEDALARISSAHADGDGASLASGISSHNSAPATLGHVELNASSITQPGQQHMPLQLQQRRDIPLDHRYKASFGLGSSTDVKPLLSSLGQSSVVTPPDASNINKLHSTVSASSMLASGFVRPSRGATSARFGSALNIETLVAAAEKRETPIEAPGSEVQDKISFIINNISVANADTKAKEVTEILKEQYYPWFAQYMVMKRASIEPNFHDLYLTFLEKVLLGSELIKSSSEERSLLKNLGSWLGKLTIGRNQVLRAREIDPKSLIIEAYEKGLMIAVIPFTSKILEPCQSSLAYQPPNPWTMGILGLLAEIYSMPNLKMNLKFDIEVLFKNLSVDLKDVTPTSLLKDRKRAIEGNPDFSNKDVGSSQAQMISDVKSGLVPPVNQVDSPLEVTNLSNTGGHPHMLSQYAGPLHISTGTLMEEEKVTPMGLSDQLPSAHGLLQATPTPAPFSISQCCKVNENGPIAVPIAMDRAIKEIVSSIVQRSVSIATQTTKELVLKDYSMESDENRILNAAHLMVASLAGSLAHVTCKEPLRASISSQLRTSLQNLSIGSEILEQAVQLVTNDNLDLGCAVIEQAATDKAINTIDTDIGQQLSLRRKHREGMGSTFFDANLYTQGSMGGVPDYLRPKPGQLSLSQQRVYEDFVRLPWQNQSSQTSNSVSSVQSGNAGSVITGYEGVSRQLDDMAESNLSSQLSASSIHNRAADSSSQLSVEKDSVASFPSTASTPELHQVDSSDAVQESGASSQQLVSPGAVERFGSSFLESSLTTRDALDKYQIVAQKLEALVNNDSAEAEIQGVISEVPEIILKCVSRDEAALAVAQKVFKLLYDNASNSIHVSAHFGILTAIRDVCKLAMKELTNWVIYSEEERKFNKNITVGLIRSELLNLTEYNVYMAKLIEGGRNKAATEFSISLLQTLVIEEPKVIPELHNLVDALAKLATKPGSPETLPQLVEMDPGLLVANREELITVESVEPDPAGFREQVSMVFAEWYRICELPGANDTASAHFISQLHQNILLKGDDVTDRFFRLLMELSVAHCLSTEVINSGAMQSPQQLQPMSFLAIDVYAKLVFSILKGSSKLILLSKILAVTVRFILEDVEEKKMSFNPRPYFRLFINWLLDLGSLEPVIDGANLQILTAFANAFHALQPLKVPGFRVLLVLLHDFPEFLCDYHFTFCDVIPPSCIQMRNIILSAFPRSMRLPDPSTPNLKIDLLQEITQSPRVLSEVDAVLKAKLMKADVDEYLKSRQQNSSFLSDLKEKLLLSSIEAGSVGTRYNVPLINSLVLYVGMQAIQQLQGRTPHAQSSANAFPLAVFSVGAALDIFQTLIMDLDTEGRYLFLNAVANQLRYPNTHTHYFSFILLYLFAESNQEIIQEQITRVLLERLIVNRPHPWGLLITFIELIKGRGIKPKPPIKYSKFEAL</sequence>
<evidence type="ECO:0000313" key="13">
    <source>
        <dbReference type="EMBL" id="OIV89650.1"/>
    </source>
</evidence>
<dbReference type="GO" id="GO:0005634">
    <property type="term" value="C:nucleus"/>
    <property type="evidence" value="ECO:0007669"/>
    <property type="project" value="UniProtKB-SubCell"/>
</dbReference>
<dbReference type="Gene3D" id="1.25.40.800">
    <property type="match status" value="1"/>
</dbReference>
<evidence type="ECO:0000256" key="3">
    <source>
        <dbReference type="ARBA" id="ARBA00023015"/>
    </source>
</evidence>
<evidence type="ECO:0000259" key="12">
    <source>
        <dbReference type="Pfam" id="PF25097"/>
    </source>
</evidence>
<dbReference type="Gene3D" id="1.25.40.840">
    <property type="entry name" value="CCR4-NOT transcription complex subunit 1 TTP binding domain"/>
    <property type="match status" value="1"/>
</dbReference>
<evidence type="ECO:0000256" key="6">
    <source>
        <dbReference type="SAM" id="MobiDB-lite"/>
    </source>
</evidence>
<dbReference type="InterPro" id="IPR007196">
    <property type="entry name" value="CCR4-Not_Not1_C"/>
</dbReference>
<evidence type="ECO:0000313" key="14">
    <source>
        <dbReference type="Proteomes" id="UP000188354"/>
    </source>
</evidence>
<dbReference type="FunFam" id="1.25.40.800:FF:000001">
    <property type="entry name" value="CCR4-NOT transcription complex subunit 1"/>
    <property type="match status" value="1"/>
</dbReference>
<dbReference type="Pfam" id="PF04054">
    <property type="entry name" value="Not1"/>
    <property type="match status" value="1"/>
</dbReference>
<keyword evidence="5" id="KW-0539">Nucleus</keyword>